<evidence type="ECO:0000313" key="2">
    <source>
        <dbReference type="EMBL" id="MFC1409216.1"/>
    </source>
</evidence>
<gene>
    <name evidence="2" type="ORF">ACEZDG_07970</name>
</gene>
<proteinExistence type="predicted"/>
<evidence type="ECO:0000256" key="1">
    <source>
        <dbReference type="SAM" id="Phobius"/>
    </source>
</evidence>
<dbReference type="InterPro" id="IPR025058">
    <property type="entry name" value="DUF3995"/>
</dbReference>
<keyword evidence="3" id="KW-1185">Reference proteome</keyword>
<name>A0ABV6V675_9ACTN</name>
<keyword evidence="1" id="KW-0812">Transmembrane</keyword>
<sequence length="157" mass="15674">MRLRDKAAVVAGVLTVDAAIHLYWATGATWPARSPDSLSRAVLNLEVPFTPPTLLPVAGLLLSGSALLLTRANGRGGRLAVLGSGAVAAGTALRGAAGLVWATGVGADTAAPFYWLNLLAYTPACLALAPLALRVARGAPIAADGGAGVEAALLSGR</sequence>
<keyword evidence="1" id="KW-0472">Membrane</keyword>
<protein>
    <submittedName>
        <fullName evidence="2">DUF3995 domain-containing protein</fullName>
    </submittedName>
</protein>
<feature type="transmembrane region" description="Helical" evidence="1">
    <location>
        <begin position="113"/>
        <end position="133"/>
    </location>
</feature>
<dbReference type="Proteomes" id="UP001592582">
    <property type="component" value="Unassembled WGS sequence"/>
</dbReference>
<dbReference type="EMBL" id="JBHEZX010000003">
    <property type="protein sequence ID" value="MFC1409216.1"/>
    <property type="molecule type" value="Genomic_DNA"/>
</dbReference>
<feature type="transmembrane region" description="Helical" evidence="1">
    <location>
        <begin position="79"/>
        <end position="101"/>
    </location>
</feature>
<keyword evidence="1" id="KW-1133">Transmembrane helix</keyword>
<accession>A0ABV6V675</accession>
<organism evidence="2 3">
    <name type="scientific">Streptacidiphilus alkalitolerans</name>
    <dbReference type="NCBI Taxonomy" id="3342712"/>
    <lineage>
        <taxon>Bacteria</taxon>
        <taxon>Bacillati</taxon>
        <taxon>Actinomycetota</taxon>
        <taxon>Actinomycetes</taxon>
        <taxon>Kitasatosporales</taxon>
        <taxon>Streptomycetaceae</taxon>
        <taxon>Streptacidiphilus</taxon>
    </lineage>
</organism>
<dbReference type="RefSeq" id="WP_380504512.1">
    <property type="nucleotide sequence ID" value="NZ_JBHEZX010000003.1"/>
</dbReference>
<feature type="transmembrane region" description="Helical" evidence="1">
    <location>
        <begin position="53"/>
        <end position="72"/>
    </location>
</feature>
<reference evidence="2 3" key="1">
    <citation type="submission" date="2024-09" db="EMBL/GenBank/DDBJ databases">
        <authorList>
            <person name="Lee S.D."/>
        </authorList>
    </citation>
    <scope>NUCLEOTIDE SEQUENCE [LARGE SCALE GENOMIC DNA]</scope>
    <source>
        <strain evidence="2 3">N1-1</strain>
    </source>
</reference>
<comment type="caution">
    <text evidence="2">The sequence shown here is derived from an EMBL/GenBank/DDBJ whole genome shotgun (WGS) entry which is preliminary data.</text>
</comment>
<dbReference type="Pfam" id="PF13160">
    <property type="entry name" value="DUF3995"/>
    <property type="match status" value="1"/>
</dbReference>
<evidence type="ECO:0000313" key="3">
    <source>
        <dbReference type="Proteomes" id="UP001592582"/>
    </source>
</evidence>